<dbReference type="Pfam" id="PF00989">
    <property type="entry name" value="PAS"/>
    <property type="match status" value="1"/>
</dbReference>
<dbReference type="InterPro" id="IPR013767">
    <property type="entry name" value="PAS_fold"/>
</dbReference>
<name>A0ABS1JJ65_9BURK</name>
<dbReference type="InterPro" id="IPR004358">
    <property type="entry name" value="Sig_transdc_His_kin-like_C"/>
</dbReference>
<evidence type="ECO:0000256" key="2">
    <source>
        <dbReference type="ARBA" id="ARBA00012438"/>
    </source>
</evidence>
<dbReference type="NCBIfam" id="TIGR00229">
    <property type="entry name" value="sensory_box"/>
    <property type="match status" value="1"/>
</dbReference>
<evidence type="ECO:0000259" key="5">
    <source>
        <dbReference type="PROSITE" id="PS50109"/>
    </source>
</evidence>
<dbReference type="RefSeq" id="WP_201687510.1">
    <property type="nucleotide sequence ID" value="NZ_JAEQND010000002.1"/>
</dbReference>
<evidence type="ECO:0000313" key="8">
    <source>
        <dbReference type="Proteomes" id="UP000622707"/>
    </source>
</evidence>
<dbReference type="Pfam" id="PF00512">
    <property type="entry name" value="HisKA"/>
    <property type="match status" value="1"/>
</dbReference>
<evidence type="ECO:0000313" key="7">
    <source>
        <dbReference type="EMBL" id="MBL0424273.1"/>
    </source>
</evidence>
<comment type="catalytic activity">
    <reaction evidence="1">
        <text>ATP + protein L-histidine = ADP + protein N-phospho-L-histidine.</text>
        <dbReference type="EC" id="2.7.13.3"/>
    </reaction>
</comment>
<dbReference type="CDD" id="cd00130">
    <property type="entry name" value="PAS"/>
    <property type="match status" value="1"/>
</dbReference>
<dbReference type="PROSITE" id="PS50109">
    <property type="entry name" value="HIS_KIN"/>
    <property type="match status" value="1"/>
</dbReference>
<evidence type="ECO:0000256" key="4">
    <source>
        <dbReference type="SAM" id="MobiDB-lite"/>
    </source>
</evidence>
<dbReference type="InterPro" id="IPR005467">
    <property type="entry name" value="His_kinase_dom"/>
</dbReference>
<dbReference type="SMART" id="SM00388">
    <property type="entry name" value="HisKA"/>
    <property type="match status" value="1"/>
</dbReference>
<dbReference type="SUPFAM" id="SSF55874">
    <property type="entry name" value="ATPase domain of HSP90 chaperone/DNA topoisomerase II/histidine kinase"/>
    <property type="match status" value="1"/>
</dbReference>
<dbReference type="InterPro" id="IPR003594">
    <property type="entry name" value="HATPase_dom"/>
</dbReference>
<dbReference type="Gene3D" id="3.30.565.10">
    <property type="entry name" value="Histidine kinase-like ATPase, C-terminal domain"/>
    <property type="match status" value="1"/>
</dbReference>
<dbReference type="EMBL" id="JAEQND010000002">
    <property type="protein sequence ID" value="MBL0424273.1"/>
    <property type="molecule type" value="Genomic_DNA"/>
</dbReference>
<feature type="region of interest" description="Disordered" evidence="4">
    <location>
        <begin position="346"/>
        <end position="383"/>
    </location>
</feature>
<dbReference type="InterPro" id="IPR003661">
    <property type="entry name" value="HisK_dim/P_dom"/>
</dbReference>
<organism evidence="7 8">
    <name type="scientific">Ramlibacter alkalitolerans</name>
    <dbReference type="NCBI Taxonomy" id="2039631"/>
    <lineage>
        <taxon>Bacteria</taxon>
        <taxon>Pseudomonadati</taxon>
        <taxon>Pseudomonadota</taxon>
        <taxon>Betaproteobacteria</taxon>
        <taxon>Burkholderiales</taxon>
        <taxon>Comamonadaceae</taxon>
        <taxon>Ramlibacter</taxon>
    </lineage>
</organism>
<dbReference type="InterPro" id="IPR036890">
    <property type="entry name" value="HATPase_C_sf"/>
</dbReference>
<dbReference type="Gene3D" id="3.30.450.20">
    <property type="entry name" value="PAS domain"/>
    <property type="match status" value="1"/>
</dbReference>
<dbReference type="PROSITE" id="PS50113">
    <property type="entry name" value="PAC"/>
    <property type="match status" value="1"/>
</dbReference>
<keyword evidence="3" id="KW-0597">Phosphoprotein</keyword>
<sequence length="383" mass="41508">MSPQAREILDLGLPSLHDHAILLLDPAGVIVGWLGGGEGIFGYREQEIVGCKSSTLFVPDDVALGLDQYELDVARQSGRSHDDRWHVRADGTRIWISGTVTAVRSAAGELRGFLKIMRDRTDMRMTAEHRANQLDTIEGAMQRTHRFVQTLGHELRNPLGPIKTSAMILTRASQDPRILKVAQTITDQVGVLERIATDLVDVARLQHRKLELRLTEFDVRGLLEEEVAAQAQRAAAKGLRLETLLPEHPLLLVADADRLHQAVANLLTNAIKYTPDGGSIWVKVTQEGDDMVLRVQDTGIGIAPEMLPRIFQIFTQESRASDLVPGGLGVGLAIVSQIAELHGGAAEARSGGSGKGSEFTLRIPRGGPTPASERAAGRPGSSI</sequence>
<evidence type="ECO:0000256" key="1">
    <source>
        <dbReference type="ARBA" id="ARBA00000085"/>
    </source>
</evidence>
<keyword evidence="8" id="KW-1185">Reference proteome</keyword>
<feature type="domain" description="Histidine kinase" evidence="5">
    <location>
        <begin position="150"/>
        <end position="367"/>
    </location>
</feature>
<evidence type="ECO:0000259" key="6">
    <source>
        <dbReference type="PROSITE" id="PS50113"/>
    </source>
</evidence>
<dbReference type="SUPFAM" id="SSF55785">
    <property type="entry name" value="PYP-like sensor domain (PAS domain)"/>
    <property type="match status" value="1"/>
</dbReference>
<protein>
    <recommendedName>
        <fullName evidence="2">histidine kinase</fullName>
        <ecNumber evidence="2">2.7.13.3</ecNumber>
    </recommendedName>
</protein>
<dbReference type="Pfam" id="PF02518">
    <property type="entry name" value="HATPase_c"/>
    <property type="match status" value="1"/>
</dbReference>
<dbReference type="InterPro" id="IPR000014">
    <property type="entry name" value="PAS"/>
</dbReference>
<accession>A0ABS1JJ65</accession>
<dbReference type="InterPro" id="IPR036097">
    <property type="entry name" value="HisK_dim/P_sf"/>
</dbReference>
<dbReference type="EC" id="2.7.13.3" evidence="2"/>
<dbReference type="Proteomes" id="UP000622707">
    <property type="component" value="Unassembled WGS sequence"/>
</dbReference>
<dbReference type="PANTHER" id="PTHR43547">
    <property type="entry name" value="TWO-COMPONENT HISTIDINE KINASE"/>
    <property type="match status" value="1"/>
</dbReference>
<dbReference type="PANTHER" id="PTHR43547:SF2">
    <property type="entry name" value="HYBRID SIGNAL TRANSDUCTION HISTIDINE KINASE C"/>
    <property type="match status" value="1"/>
</dbReference>
<dbReference type="CDD" id="cd00082">
    <property type="entry name" value="HisKA"/>
    <property type="match status" value="1"/>
</dbReference>
<feature type="domain" description="PAC" evidence="6">
    <location>
        <begin position="80"/>
        <end position="132"/>
    </location>
</feature>
<gene>
    <name evidence="7" type="ORF">JI746_04050</name>
</gene>
<dbReference type="InterPro" id="IPR000700">
    <property type="entry name" value="PAS-assoc_C"/>
</dbReference>
<comment type="caution">
    <text evidence="7">The sequence shown here is derived from an EMBL/GenBank/DDBJ whole genome shotgun (WGS) entry which is preliminary data.</text>
</comment>
<dbReference type="SUPFAM" id="SSF47384">
    <property type="entry name" value="Homodimeric domain of signal transducing histidine kinase"/>
    <property type="match status" value="1"/>
</dbReference>
<proteinExistence type="predicted"/>
<dbReference type="SMART" id="SM00387">
    <property type="entry name" value="HATPase_c"/>
    <property type="match status" value="1"/>
</dbReference>
<dbReference type="Gene3D" id="1.10.287.130">
    <property type="match status" value="1"/>
</dbReference>
<evidence type="ECO:0000256" key="3">
    <source>
        <dbReference type="ARBA" id="ARBA00022553"/>
    </source>
</evidence>
<reference evidence="7 8" key="1">
    <citation type="journal article" date="2017" name="Int. J. Syst. Evol. Microbiol.">
        <title>Ramlibacter alkalitolerans sp. nov., alkali-tolerant bacterium isolated from soil of ginseng.</title>
        <authorList>
            <person name="Lee D.H."/>
            <person name="Cha C.J."/>
        </authorList>
    </citation>
    <scope>NUCLEOTIDE SEQUENCE [LARGE SCALE GENOMIC DNA]</scope>
    <source>
        <strain evidence="7 8">KACC 19305</strain>
    </source>
</reference>
<dbReference type="InterPro" id="IPR035965">
    <property type="entry name" value="PAS-like_dom_sf"/>
</dbReference>
<dbReference type="PRINTS" id="PR00344">
    <property type="entry name" value="BCTRLSENSOR"/>
</dbReference>